<keyword evidence="1" id="KW-0812">Transmembrane</keyword>
<feature type="transmembrane region" description="Helical" evidence="1">
    <location>
        <begin position="12"/>
        <end position="34"/>
    </location>
</feature>
<evidence type="ECO:0000313" key="3">
    <source>
        <dbReference type="Proteomes" id="UP000481033"/>
    </source>
</evidence>
<proteinExistence type="predicted"/>
<reference evidence="2 3" key="1">
    <citation type="journal article" date="2020" name="Microb. Ecol.">
        <title>Ecogenomics of the Marine Benthic Filamentous Cyanobacterium Adonisia.</title>
        <authorList>
            <person name="Walter J.M."/>
            <person name="Coutinho F.H."/>
            <person name="Leomil L."/>
            <person name="Hargreaves P.I."/>
            <person name="Campeao M.E."/>
            <person name="Vieira V.V."/>
            <person name="Silva B.S."/>
            <person name="Fistarol G.O."/>
            <person name="Salomon P.S."/>
            <person name="Sawabe T."/>
            <person name="Mino S."/>
            <person name="Hosokawa M."/>
            <person name="Miyashita H."/>
            <person name="Maruyama F."/>
            <person name="van Verk M.C."/>
            <person name="Dutilh B.E."/>
            <person name="Thompson C.C."/>
            <person name="Thompson F.L."/>
        </authorList>
    </citation>
    <scope>NUCLEOTIDE SEQUENCE [LARGE SCALE GENOMIC DNA]</scope>
    <source>
        <strain evidence="2 3">CCMR0081</strain>
    </source>
</reference>
<comment type="caution">
    <text evidence="2">The sequence shown here is derived from an EMBL/GenBank/DDBJ whole genome shotgun (WGS) entry which is preliminary data.</text>
</comment>
<dbReference type="AlphaFoldDB" id="A0A6M0RYA7"/>
<accession>A0A6M0RYA7</accession>
<keyword evidence="1" id="KW-1133">Transmembrane helix</keyword>
<sequence>MTVETLNHMMTYVIEGWAIMSATYLSVGFTVSFLTRAQNGLKAKEAAAAKAKAEEVSNAKRVAEVTAVAEKYSKNADKQQVKSSVAIPGN</sequence>
<keyword evidence="1" id="KW-0472">Membrane</keyword>
<keyword evidence="3" id="KW-1185">Reference proteome</keyword>
<dbReference type="Proteomes" id="UP000481033">
    <property type="component" value="Unassembled WGS sequence"/>
</dbReference>
<dbReference type="RefSeq" id="WP_163663880.1">
    <property type="nucleotide sequence ID" value="NZ_QXHD01000004.1"/>
</dbReference>
<protein>
    <submittedName>
        <fullName evidence="2">Uncharacterized protein</fullName>
    </submittedName>
</protein>
<evidence type="ECO:0000256" key="1">
    <source>
        <dbReference type="SAM" id="Phobius"/>
    </source>
</evidence>
<name>A0A6M0RYA7_9CYAN</name>
<dbReference type="EMBL" id="QXHD01000004">
    <property type="protein sequence ID" value="NEZ60691.1"/>
    <property type="molecule type" value="Genomic_DNA"/>
</dbReference>
<evidence type="ECO:0000313" key="2">
    <source>
        <dbReference type="EMBL" id="NEZ60691.1"/>
    </source>
</evidence>
<gene>
    <name evidence="2" type="ORF">DXZ20_34640</name>
</gene>
<organism evidence="2 3">
    <name type="scientific">Adonisia turfae CCMR0081</name>
    <dbReference type="NCBI Taxonomy" id="2292702"/>
    <lineage>
        <taxon>Bacteria</taxon>
        <taxon>Bacillati</taxon>
        <taxon>Cyanobacteriota</taxon>
        <taxon>Adonisia</taxon>
        <taxon>Adonisia turfae</taxon>
    </lineage>
</organism>